<feature type="region of interest" description="Disordered" evidence="4">
    <location>
        <begin position="148"/>
        <end position="167"/>
    </location>
</feature>
<dbReference type="Pfam" id="PF05694">
    <property type="entry name" value="SBP56"/>
    <property type="match status" value="1"/>
</dbReference>
<evidence type="ECO:0000256" key="4">
    <source>
        <dbReference type="SAM" id="MobiDB-lite"/>
    </source>
</evidence>
<evidence type="ECO:0000313" key="6">
    <source>
        <dbReference type="EMBL" id="TNN26692.1"/>
    </source>
</evidence>
<dbReference type="InterPro" id="IPR008826">
    <property type="entry name" value="Se-bd"/>
</dbReference>
<evidence type="ECO:0000256" key="1">
    <source>
        <dbReference type="ARBA" id="ARBA00005606"/>
    </source>
</evidence>
<keyword evidence="3" id="KW-0963">Cytoplasm</keyword>
<dbReference type="AlphaFoldDB" id="A0A4Z2EEH9"/>
<evidence type="ECO:0000256" key="3">
    <source>
        <dbReference type="RuleBase" id="RU369071"/>
    </source>
</evidence>
<keyword evidence="3" id="KW-0813">Transport</keyword>
<keyword evidence="3" id="KW-0560">Oxidoreductase</keyword>
<protein>
    <recommendedName>
        <fullName evidence="3">Methanethiol oxidase</fullName>
        <shortName evidence="3">MTO</shortName>
        <ecNumber evidence="3">1.8.3.4</ecNumber>
    </recommendedName>
    <alternativeName>
        <fullName evidence="3">Selenium-binding protein 1</fullName>
    </alternativeName>
</protein>
<keyword evidence="3" id="KW-0007">Acetylation</keyword>
<comment type="similarity">
    <text evidence="1 3">Belongs to the selenium-binding protein family.</text>
</comment>
<keyword evidence="5" id="KW-0812">Transmembrane</keyword>
<proteinExistence type="inferred from homology"/>
<keyword evidence="3 5" id="KW-0472">Membrane</keyword>
<dbReference type="GO" id="GO:0015031">
    <property type="term" value="P:protein transport"/>
    <property type="evidence" value="ECO:0007669"/>
    <property type="project" value="UniProtKB-UniRule"/>
</dbReference>
<dbReference type="GO" id="GO:0016020">
    <property type="term" value="C:membrane"/>
    <property type="evidence" value="ECO:0007669"/>
    <property type="project" value="UniProtKB-SubCell"/>
</dbReference>
<comment type="function">
    <text evidence="3">Catalyzes the oxidation of methanethiol, an organosulfur compound known to be produced in substantial amounts by gut bacteria. Selenium-binding protein which may be involved in the sensing of reactive xenobiotics in the cytoplasm. May be involved in intra-Golgi protein transport.</text>
</comment>
<comment type="catalytic activity">
    <reaction evidence="3">
        <text>methanethiol + O2 + H2O = hydrogen sulfide + formaldehyde + H2O2 + H(+)</text>
        <dbReference type="Rhea" id="RHEA:11812"/>
        <dbReference type="ChEBI" id="CHEBI:15377"/>
        <dbReference type="ChEBI" id="CHEBI:15378"/>
        <dbReference type="ChEBI" id="CHEBI:15379"/>
        <dbReference type="ChEBI" id="CHEBI:16007"/>
        <dbReference type="ChEBI" id="CHEBI:16240"/>
        <dbReference type="ChEBI" id="CHEBI:16842"/>
        <dbReference type="ChEBI" id="CHEBI:29919"/>
        <dbReference type="EC" id="1.8.3.4"/>
    </reaction>
</comment>
<evidence type="ECO:0000256" key="2">
    <source>
        <dbReference type="ARBA" id="ARBA00023266"/>
    </source>
</evidence>
<feature type="transmembrane region" description="Helical" evidence="5">
    <location>
        <begin position="54"/>
        <end position="71"/>
    </location>
</feature>
<keyword evidence="5" id="KW-1133">Transmembrane helix</keyword>
<keyword evidence="3" id="KW-0653">Protein transport</keyword>
<sequence length="167" mass="18784">MKPDYLATVDVDPESSSFTQFSTLVSRCRFLFIDLLFIVFLFIVLFLLFIDLLFVVLFLLFIVLSISLQVIHRLPMPNLRDELHHSGWNACSSCFGDASKSRNRLILPSLISSRVYVVDVGTDPRAPQIHKVPDPDPPRGLDWASMGSRRGLMGSRKGSCRGFHGVS</sequence>
<dbReference type="EMBL" id="SRLO01009691">
    <property type="protein sequence ID" value="TNN26692.1"/>
    <property type="molecule type" value="Genomic_DNA"/>
</dbReference>
<dbReference type="EC" id="1.8.3.4" evidence="3"/>
<keyword evidence="7" id="KW-1185">Reference proteome</keyword>
<dbReference type="PANTHER" id="PTHR23300">
    <property type="entry name" value="METHANETHIOL OXIDASE"/>
    <property type="match status" value="1"/>
</dbReference>
<keyword evidence="3" id="KW-0539">Nucleus</keyword>
<reference evidence="6 7" key="1">
    <citation type="submission" date="2019-03" db="EMBL/GenBank/DDBJ databases">
        <title>First draft genome of Liparis tanakae, snailfish: a comprehensive survey of snailfish specific genes.</title>
        <authorList>
            <person name="Kim W."/>
            <person name="Song I."/>
            <person name="Jeong J.-H."/>
            <person name="Kim D."/>
            <person name="Kim S."/>
            <person name="Ryu S."/>
            <person name="Song J.Y."/>
            <person name="Lee S.K."/>
        </authorList>
    </citation>
    <scope>NUCLEOTIDE SEQUENCE [LARGE SCALE GENOMIC DNA]</scope>
    <source>
        <tissue evidence="6">Muscle</tissue>
    </source>
</reference>
<dbReference type="GO" id="GO:0005829">
    <property type="term" value="C:cytosol"/>
    <property type="evidence" value="ECO:0007669"/>
    <property type="project" value="UniProtKB-SubCell"/>
</dbReference>
<feature type="transmembrane region" description="Helical" evidence="5">
    <location>
        <begin position="30"/>
        <end position="48"/>
    </location>
</feature>
<keyword evidence="2 3" id="KW-0711">Selenium</keyword>
<dbReference type="GO" id="GO:0008430">
    <property type="term" value="F:selenium binding"/>
    <property type="evidence" value="ECO:0007669"/>
    <property type="project" value="UniProtKB-UniRule"/>
</dbReference>
<dbReference type="PANTHER" id="PTHR23300:SF0">
    <property type="entry name" value="METHANETHIOL OXIDASE"/>
    <property type="match status" value="1"/>
</dbReference>
<name>A0A4Z2EEH9_9TELE</name>
<comment type="caution">
    <text evidence="6">The sequence shown here is derived from an EMBL/GenBank/DDBJ whole genome shotgun (WGS) entry which is preliminary data.</text>
</comment>
<dbReference type="GO" id="GO:0005634">
    <property type="term" value="C:nucleus"/>
    <property type="evidence" value="ECO:0007669"/>
    <property type="project" value="UniProtKB-SubCell"/>
</dbReference>
<dbReference type="Proteomes" id="UP000314294">
    <property type="component" value="Unassembled WGS sequence"/>
</dbReference>
<dbReference type="GO" id="GO:0018549">
    <property type="term" value="F:methanethiol oxidase activity"/>
    <property type="evidence" value="ECO:0007669"/>
    <property type="project" value="UniProtKB-UniRule"/>
</dbReference>
<dbReference type="OrthoDB" id="10252446at2759"/>
<comment type="pathway">
    <text evidence="3">Organosulfur degradation.</text>
</comment>
<gene>
    <name evidence="6" type="primary">selenbp1_1</name>
    <name evidence="6" type="ORF">EYF80_063171</name>
</gene>
<evidence type="ECO:0000256" key="5">
    <source>
        <dbReference type="SAM" id="Phobius"/>
    </source>
</evidence>
<accession>A0A4Z2EEH9</accession>
<organism evidence="6 7">
    <name type="scientific">Liparis tanakae</name>
    <name type="common">Tanaka's snailfish</name>
    <dbReference type="NCBI Taxonomy" id="230148"/>
    <lineage>
        <taxon>Eukaryota</taxon>
        <taxon>Metazoa</taxon>
        <taxon>Chordata</taxon>
        <taxon>Craniata</taxon>
        <taxon>Vertebrata</taxon>
        <taxon>Euteleostomi</taxon>
        <taxon>Actinopterygii</taxon>
        <taxon>Neopterygii</taxon>
        <taxon>Teleostei</taxon>
        <taxon>Neoteleostei</taxon>
        <taxon>Acanthomorphata</taxon>
        <taxon>Eupercaria</taxon>
        <taxon>Perciformes</taxon>
        <taxon>Cottioidei</taxon>
        <taxon>Cottales</taxon>
        <taxon>Liparidae</taxon>
        <taxon>Liparis</taxon>
    </lineage>
</organism>
<comment type="subcellular location">
    <subcellularLocation>
        <location evidence="3">Nucleus</location>
    </subcellularLocation>
    <subcellularLocation>
        <location evidence="3">Cytoplasm</location>
        <location evidence="3">Cytosol</location>
    </subcellularLocation>
    <subcellularLocation>
        <location evidence="3">Membrane</location>
        <topology evidence="3">Peripheral membrane protein</topology>
    </subcellularLocation>
    <text evidence="3">May associate with Golgi membrane. May associate with the membrane of autophagosomes.</text>
</comment>
<evidence type="ECO:0000313" key="7">
    <source>
        <dbReference type="Proteomes" id="UP000314294"/>
    </source>
</evidence>